<organism evidence="1 2">
    <name type="scientific">Polyangium mundeleinium</name>
    <dbReference type="NCBI Taxonomy" id="2995306"/>
    <lineage>
        <taxon>Bacteria</taxon>
        <taxon>Pseudomonadati</taxon>
        <taxon>Myxococcota</taxon>
        <taxon>Polyangia</taxon>
        <taxon>Polyangiales</taxon>
        <taxon>Polyangiaceae</taxon>
        <taxon>Polyangium</taxon>
    </lineage>
</organism>
<gene>
    <name evidence="1" type="ORF">POL67_02165</name>
</gene>
<dbReference type="EMBL" id="JAQNDO010000001">
    <property type="protein sequence ID" value="MDC0740132.1"/>
    <property type="molecule type" value="Genomic_DNA"/>
</dbReference>
<dbReference type="PROSITE" id="PS51257">
    <property type="entry name" value="PROKAR_LIPOPROTEIN"/>
    <property type="match status" value="1"/>
</dbReference>
<evidence type="ECO:0000313" key="2">
    <source>
        <dbReference type="Proteomes" id="UP001221411"/>
    </source>
</evidence>
<sequence length="101" mass="10342">MQEVKVHFVGFSLGVVLLPLATACSSEPQVDAASASGGAAPSCCAEGQTTGDVCGVEQRGVCRGTPLECHEWCVENGACVIKRVEGPECRSSCSAEACPPQ</sequence>
<comment type="caution">
    <text evidence="1">The sequence shown here is derived from an EMBL/GenBank/DDBJ whole genome shotgun (WGS) entry which is preliminary data.</text>
</comment>
<dbReference type="Proteomes" id="UP001221411">
    <property type="component" value="Unassembled WGS sequence"/>
</dbReference>
<dbReference type="RefSeq" id="WP_271915032.1">
    <property type="nucleotide sequence ID" value="NZ_JAQNDO010000001.1"/>
</dbReference>
<name>A0ABT5EE93_9BACT</name>
<protein>
    <recommendedName>
        <fullName evidence="3">Lipoprotein</fullName>
    </recommendedName>
</protein>
<reference evidence="1 2" key="1">
    <citation type="submission" date="2022-11" db="EMBL/GenBank/DDBJ databases">
        <title>Minimal conservation of predation-associated metabolite biosynthetic gene clusters underscores biosynthetic potential of Myxococcota including descriptions for ten novel species: Archangium lansinium sp. nov., Myxococcus landrumus sp. nov., Nannocystis bai.</title>
        <authorList>
            <person name="Ahearne A."/>
            <person name="Stevens C."/>
            <person name="Dowd S."/>
        </authorList>
    </citation>
    <scope>NUCLEOTIDE SEQUENCE [LARGE SCALE GENOMIC DNA]</scope>
    <source>
        <strain evidence="1 2">RJM3</strain>
    </source>
</reference>
<evidence type="ECO:0000313" key="1">
    <source>
        <dbReference type="EMBL" id="MDC0740132.1"/>
    </source>
</evidence>
<evidence type="ECO:0008006" key="3">
    <source>
        <dbReference type="Google" id="ProtNLM"/>
    </source>
</evidence>
<proteinExistence type="predicted"/>
<keyword evidence="2" id="KW-1185">Reference proteome</keyword>
<accession>A0ABT5EE93</accession>